<dbReference type="InterPro" id="IPR001917">
    <property type="entry name" value="Aminotrans_II_pyridoxalP_BS"/>
</dbReference>
<evidence type="ECO:0000256" key="4">
    <source>
        <dbReference type="ARBA" id="ARBA00011738"/>
    </source>
</evidence>
<comment type="cofactor">
    <cofactor evidence="1 9 10">
        <name>pyridoxal 5'-phosphate</name>
        <dbReference type="ChEBI" id="CHEBI:597326"/>
    </cofactor>
</comment>
<evidence type="ECO:0000256" key="9">
    <source>
        <dbReference type="PIRSR" id="PIRSR604723-51"/>
    </source>
</evidence>
<dbReference type="CDD" id="cd06454">
    <property type="entry name" value="KBL_like"/>
    <property type="match status" value="1"/>
</dbReference>
<dbReference type="InterPro" id="IPR004723">
    <property type="entry name" value="AONS_Archaea/Proteobacteria"/>
</dbReference>
<reference evidence="13" key="1">
    <citation type="submission" date="2016-06" db="EMBL/GenBank/DDBJ databases">
        <title>Draft genome sequence of Desulfoplanes formicivorans strain Pf12B.</title>
        <authorList>
            <person name="Watanabe M."/>
            <person name="Kojima H."/>
            <person name="Fukui M."/>
        </authorList>
    </citation>
    <scope>NUCLEOTIDE SEQUENCE [LARGE SCALE GENOMIC DNA]</scope>
    <source>
        <strain evidence="13">Pf12B</strain>
    </source>
</reference>
<dbReference type="InterPro" id="IPR015424">
    <property type="entry name" value="PyrdxlP-dep_Trfase"/>
</dbReference>
<keyword evidence="5 10" id="KW-0808">Transferase</keyword>
<dbReference type="STRING" id="1592317.DPF_1718"/>
<keyword evidence="13" id="KW-1185">Reference proteome</keyword>
<dbReference type="UniPathway" id="UPA00078"/>
<comment type="caution">
    <text evidence="12">The sequence shown here is derived from an EMBL/GenBank/DDBJ whole genome shotgun (WGS) entry which is preliminary data.</text>
</comment>
<dbReference type="PROSITE" id="PS00599">
    <property type="entry name" value="AA_TRANSFER_CLASS_2"/>
    <property type="match status" value="1"/>
</dbReference>
<dbReference type="PANTHER" id="PTHR13693:SF100">
    <property type="entry name" value="8-AMINO-7-OXONONANOATE SYNTHASE"/>
    <property type="match status" value="1"/>
</dbReference>
<evidence type="ECO:0000313" key="12">
    <source>
        <dbReference type="EMBL" id="GAU08999.1"/>
    </source>
</evidence>
<comment type="catalytic activity">
    <reaction evidence="8 10">
        <text>6-carboxyhexanoyl-[ACP] + L-alanine + H(+) = (8S)-8-amino-7-oxononanoate + holo-[ACP] + CO2</text>
        <dbReference type="Rhea" id="RHEA:42288"/>
        <dbReference type="Rhea" id="RHEA-COMP:9685"/>
        <dbReference type="Rhea" id="RHEA-COMP:9955"/>
        <dbReference type="ChEBI" id="CHEBI:15378"/>
        <dbReference type="ChEBI" id="CHEBI:16526"/>
        <dbReference type="ChEBI" id="CHEBI:57972"/>
        <dbReference type="ChEBI" id="CHEBI:64479"/>
        <dbReference type="ChEBI" id="CHEBI:78846"/>
        <dbReference type="ChEBI" id="CHEBI:149468"/>
        <dbReference type="EC" id="2.3.1.47"/>
    </reaction>
</comment>
<feature type="domain" description="Aminotransferase class I/classII large" evidence="11">
    <location>
        <begin position="41"/>
        <end position="378"/>
    </location>
</feature>
<dbReference type="Proteomes" id="UP000095200">
    <property type="component" value="Unassembled WGS sequence"/>
</dbReference>
<dbReference type="InterPro" id="IPR050087">
    <property type="entry name" value="AON_synthase_class-II"/>
</dbReference>
<gene>
    <name evidence="12" type="ORF">DPF_1718</name>
</gene>
<dbReference type="InterPro" id="IPR015422">
    <property type="entry name" value="PyrdxlP-dep_Trfase_small"/>
</dbReference>
<dbReference type="Pfam" id="PF00155">
    <property type="entry name" value="Aminotran_1_2"/>
    <property type="match status" value="1"/>
</dbReference>
<evidence type="ECO:0000259" key="11">
    <source>
        <dbReference type="Pfam" id="PF00155"/>
    </source>
</evidence>
<dbReference type="EC" id="2.3.1.47" evidence="10"/>
<comment type="function">
    <text evidence="10">Catalyzes the decarboxylative condensation of pimeloyl-[acyl-carrier protein] and L-alanine to produce 8-amino-7-oxononanoate (AON), [acyl-carrier protein], and carbon dioxide.</text>
</comment>
<dbReference type="RefSeq" id="WP_069859094.1">
    <property type="nucleotide sequence ID" value="NZ_BDFE01000016.1"/>
</dbReference>
<evidence type="ECO:0000256" key="7">
    <source>
        <dbReference type="ARBA" id="ARBA00022898"/>
    </source>
</evidence>
<dbReference type="EMBL" id="BDFE01000016">
    <property type="protein sequence ID" value="GAU08999.1"/>
    <property type="molecule type" value="Genomic_DNA"/>
</dbReference>
<dbReference type="GO" id="GO:0008710">
    <property type="term" value="F:8-amino-7-oxononanoate synthase activity"/>
    <property type="evidence" value="ECO:0007669"/>
    <property type="project" value="UniProtKB-UniRule"/>
</dbReference>
<evidence type="ECO:0000256" key="6">
    <source>
        <dbReference type="ARBA" id="ARBA00022756"/>
    </source>
</evidence>
<name>A0A194AJU5_9BACT</name>
<dbReference type="GO" id="GO:0009102">
    <property type="term" value="P:biotin biosynthetic process"/>
    <property type="evidence" value="ECO:0007669"/>
    <property type="project" value="UniProtKB-UniRule"/>
</dbReference>
<sequence length="389" mass="42199">MSFFDEWLVAKRNSLKTGGRWREIPDIDHGADLIVSLNGRQVINLASNNYLGLAGQEAMKEAAMQGVMAYGTSSGASRLVTGTFGLYNQLESALAELKKQEACLVFGSGYAANVGLVTALAGRGSVVFSDRLNHASIVDGIVLSRARHVRYRHNDMDHLAYCLKKNRDIREKFLITDSVFSMDGDRADLGALVALCREHDVIMAVDEAHATGIVGQGRGLACELGLEREIHLHMGTLSKGLGSYGGFVCARQEVVDLLKNLARSFVFSTALPPSVIGAGLCGVRWVQDHPQEGDRLLELAARFRGFLASLGFDVGPSTTQIIPVIIRDNAKTLWARDHLLASGVLVAAIRPPTVPQGTSRLRLALRADMLPEHLAKVRTAFVRLQEAMA</sequence>
<comment type="subunit">
    <text evidence="4 10">Homodimer.</text>
</comment>
<dbReference type="SUPFAM" id="SSF53383">
    <property type="entry name" value="PLP-dependent transferases"/>
    <property type="match status" value="1"/>
</dbReference>
<dbReference type="GO" id="GO:0030170">
    <property type="term" value="F:pyridoxal phosphate binding"/>
    <property type="evidence" value="ECO:0007669"/>
    <property type="project" value="InterPro"/>
</dbReference>
<dbReference type="PANTHER" id="PTHR13693">
    <property type="entry name" value="CLASS II AMINOTRANSFERASE/8-AMINO-7-OXONONANOATE SYNTHASE"/>
    <property type="match status" value="1"/>
</dbReference>
<dbReference type="Gene3D" id="3.40.640.10">
    <property type="entry name" value="Type I PLP-dependent aspartate aminotransferase-like (Major domain)"/>
    <property type="match status" value="1"/>
</dbReference>
<evidence type="ECO:0000256" key="10">
    <source>
        <dbReference type="RuleBase" id="RU003693"/>
    </source>
</evidence>
<dbReference type="InterPro" id="IPR015421">
    <property type="entry name" value="PyrdxlP-dep_Trfase_major"/>
</dbReference>
<comment type="pathway">
    <text evidence="2 10">Cofactor biosynthesis; biotin biosynthesis.</text>
</comment>
<evidence type="ECO:0000256" key="2">
    <source>
        <dbReference type="ARBA" id="ARBA00004746"/>
    </source>
</evidence>
<keyword evidence="6" id="KW-0093">Biotin biosynthesis</keyword>
<accession>A0A194AJU5</accession>
<organism evidence="12 13">
    <name type="scientific">Desulfoplanes formicivorans</name>
    <dbReference type="NCBI Taxonomy" id="1592317"/>
    <lineage>
        <taxon>Bacteria</taxon>
        <taxon>Pseudomonadati</taxon>
        <taxon>Thermodesulfobacteriota</taxon>
        <taxon>Desulfovibrionia</taxon>
        <taxon>Desulfovibrionales</taxon>
        <taxon>Desulfoplanaceae</taxon>
        <taxon>Desulfoplanes</taxon>
    </lineage>
</organism>
<proteinExistence type="inferred from homology"/>
<keyword evidence="7 9" id="KW-0663">Pyridoxal phosphate</keyword>
<evidence type="ECO:0000256" key="1">
    <source>
        <dbReference type="ARBA" id="ARBA00001933"/>
    </source>
</evidence>
<dbReference type="AlphaFoldDB" id="A0A194AJU5"/>
<evidence type="ECO:0000256" key="8">
    <source>
        <dbReference type="ARBA" id="ARBA00047715"/>
    </source>
</evidence>
<feature type="modified residue" description="N6-(pyridoxal phosphate)lysine" evidence="9">
    <location>
        <position position="239"/>
    </location>
</feature>
<dbReference type="OrthoDB" id="9807157at2"/>
<evidence type="ECO:0000256" key="3">
    <source>
        <dbReference type="ARBA" id="ARBA00010008"/>
    </source>
</evidence>
<comment type="similarity">
    <text evidence="3 10">Belongs to the class-II pyridoxal-phosphate-dependent aminotransferase family. BioF subfamily.</text>
</comment>
<dbReference type="InterPro" id="IPR004839">
    <property type="entry name" value="Aminotransferase_I/II_large"/>
</dbReference>
<protein>
    <recommendedName>
        <fullName evidence="10">8-amino-7-ketopelargonate synthase</fullName>
        <ecNumber evidence="10">2.3.1.47</ecNumber>
    </recommendedName>
</protein>
<evidence type="ECO:0000256" key="5">
    <source>
        <dbReference type="ARBA" id="ARBA00022679"/>
    </source>
</evidence>
<dbReference type="Gene3D" id="3.90.1150.10">
    <property type="entry name" value="Aspartate Aminotransferase, domain 1"/>
    <property type="match status" value="1"/>
</dbReference>
<dbReference type="NCBIfam" id="TIGR00858">
    <property type="entry name" value="bioF"/>
    <property type="match status" value="1"/>
</dbReference>
<evidence type="ECO:0000313" key="13">
    <source>
        <dbReference type="Proteomes" id="UP000095200"/>
    </source>
</evidence>